<protein>
    <submittedName>
        <fullName evidence="1">Uncharacterized protein</fullName>
    </submittedName>
</protein>
<accession>A0A368FRL6</accession>
<evidence type="ECO:0000313" key="1">
    <source>
        <dbReference type="EMBL" id="RCN34861.1"/>
    </source>
</evidence>
<dbReference type="EMBL" id="JOJR01000730">
    <property type="protein sequence ID" value="RCN34861.1"/>
    <property type="molecule type" value="Genomic_DNA"/>
</dbReference>
<keyword evidence="2" id="KW-1185">Reference proteome</keyword>
<evidence type="ECO:0000313" key="2">
    <source>
        <dbReference type="Proteomes" id="UP000252519"/>
    </source>
</evidence>
<dbReference type="OrthoDB" id="5865088at2759"/>
<organism evidence="1 2">
    <name type="scientific">Ancylostoma caninum</name>
    <name type="common">Dog hookworm</name>
    <dbReference type="NCBI Taxonomy" id="29170"/>
    <lineage>
        <taxon>Eukaryota</taxon>
        <taxon>Metazoa</taxon>
        <taxon>Ecdysozoa</taxon>
        <taxon>Nematoda</taxon>
        <taxon>Chromadorea</taxon>
        <taxon>Rhabditida</taxon>
        <taxon>Rhabditina</taxon>
        <taxon>Rhabditomorpha</taxon>
        <taxon>Strongyloidea</taxon>
        <taxon>Ancylostomatidae</taxon>
        <taxon>Ancylostomatinae</taxon>
        <taxon>Ancylostoma</taxon>
    </lineage>
</organism>
<sequence length="131" mass="15192">MEEAKEELEAALLQAKNQCIAIQQQVWDHDKDNLLQGEDIYVKRFLYAVTVARRTRFYNGVSCTDIPRAASTGKCHVTGSDQVSLCATFVLQRQHPFEEKWLKSQHGPVHTLRFAYQHRWNVCVFLALPRF</sequence>
<name>A0A368FRL6_ANCCA</name>
<dbReference type="AlphaFoldDB" id="A0A368FRL6"/>
<reference evidence="1 2" key="1">
    <citation type="submission" date="2014-10" db="EMBL/GenBank/DDBJ databases">
        <title>Draft genome of the hookworm Ancylostoma caninum.</title>
        <authorList>
            <person name="Mitreva M."/>
        </authorList>
    </citation>
    <scope>NUCLEOTIDE SEQUENCE [LARGE SCALE GENOMIC DNA]</scope>
    <source>
        <strain evidence="1 2">Baltimore</strain>
    </source>
</reference>
<dbReference type="STRING" id="29170.A0A368FRL6"/>
<dbReference type="Proteomes" id="UP000252519">
    <property type="component" value="Unassembled WGS sequence"/>
</dbReference>
<comment type="caution">
    <text evidence="1">The sequence shown here is derived from an EMBL/GenBank/DDBJ whole genome shotgun (WGS) entry which is preliminary data.</text>
</comment>
<gene>
    <name evidence="1" type="ORF">ANCCAN_19278</name>
</gene>
<proteinExistence type="predicted"/>